<dbReference type="Pfam" id="PF13561">
    <property type="entry name" value="adh_short_C2"/>
    <property type="match status" value="1"/>
</dbReference>
<dbReference type="OrthoDB" id="294295at2759"/>
<dbReference type="InterPro" id="IPR036291">
    <property type="entry name" value="NAD(P)-bd_dom_sf"/>
</dbReference>
<dbReference type="PaxDb" id="3880-AES75070"/>
<sequence>MAESSHTKSSLRLASKIAIVTGGASGIGKETAHVFAEQGARMVVIADIQDELGNEVAASIGSHRCTYVHCDVTNEDQVKNLVQSTVNTYGQVDIMFSNAGIASPSDQTVLEFDISQADHLFSVNVRGMALCVKHAARAMVDGCVRGSIVCTASVAGSNGSMKLTDYVMSKHAIIGLMRSASKQLAKHGIRVNCVSPNGLATPLTMKLLDAGEETVDLIFGEYKRLEGVVLNTKHVADAVLFLVSNESDFVTGLDLRVDGSYLDGKSELVF</sequence>
<dbReference type="InterPro" id="IPR020904">
    <property type="entry name" value="Sc_DH/Rdtase_CS"/>
</dbReference>
<dbReference type="STRING" id="3880.G7KNP7"/>
<dbReference type="Proteomes" id="UP000265566">
    <property type="component" value="Chromosome 6"/>
</dbReference>
<dbReference type="PRINTS" id="PR00080">
    <property type="entry name" value="SDRFAMILY"/>
</dbReference>
<dbReference type="eggNOG" id="KOG0725">
    <property type="taxonomic scope" value="Eukaryota"/>
</dbReference>
<keyword evidence="5" id="KW-1185">Reference proteome</keyword>
<dbReference type="HOGENOM" id="CLU_010194_1_0_1"/>
<dbReference type="EMBL" id="CM001222">
    <property type="protein sequence ID" value="AES75070.1"/>
    <property type="molecule type" value="Genomic_DNA"/>
</dbReference>
<dbReference type="EC" id="1.1.1.-" evidence="3"/>
<dbReference type="OMA" id="PMINSNE"/>
<reference evidence="2 5" key="2">
    <citation type="journal article" date="2014" name="BMC Genomics">
        <title>An improved genome release (version Mt4.0) for the model legume Medicago truncatula.</title>
        <authorList>
            <person name="Tang H."/>
            <person name="Krishnakumar V."/>
            <person name="Bidwell S."/>
            <person name="Rosen B."/>
            <person name="Chan A."/>
            <person name="Zhou S."/>
            <person name="Gentzbittel L."/>
            <person name="Childs K.L."/>
            <person name="Yandell M."/>
            <person name="Gundlach H."/>
            <person name="Mayer K.F."/>
            <person name="Schwartz D.C."/>
            <person name="Town C.D."/>
        </authorList>
    </citation>
    <scope>GENOME REANNOTATION</scope>
    <source>
        <strain evidence="4 5">cv. Jemalong A17</strain>
    </source>
</reference>
<dbReference type="PROSITE" id="PS00061">
    <property type="entry name" value="ADH_SHORT"/>
    <property type="match status" value="1"/>
</dbReference>
<dbReference type="FunFam" id="3.40.50.720:FF:000084">
    <property type="entry name" value="Short-chain dehydrogenase reductase"/>
    <property type="match status" value="1"/>
</dbReference>
<gene>
    <name evidence="4" type="primary">11407700</name>
    <name evidence="2" type="ordered locus">MTR_6g023910</name>
    <name evidence="3" type="ORF">MtrunA17_Chr6g0459351</name>
</gene>
<dbReference type="AlphaFoldDB" id="G7KNP7"/>
<name>G7KNP7_MEDTR</name>
<reference evidence="2 5" key="1">
    <citation type="journal article" date="2011" name="Nature">
        <title>The Medicago genome provides insight into the evolution of rhizobial symbioses.</title>
        <authorList>
            <person name="Young N.D."/>
            <person name="Debelle F."/>
            <person name="Oldroyd G.E."/>
            <person name="Geurts R."/>
            <person name="Cannon S.B."/>
            <person name="Udvardi M.K."/>
            <person name="Benedito V.A."/>
            <person name="Mayer K.F."/>
            <person name="Gouzy J."/>
            <person name="Schoof H."/>
            <person name="Van de Peer Y."/>
            <person name="Proost S."/>
            <person name="Cook D.R."/>
            <person name="Meyers B.C."/>
            <person name="Spannagl M."/>
            <person name="Cheung F."/>
            <person name="De Mita S."/>
            <person name="Krishnakumar V."/>
            <person name="Gundlach H."/>
            <person name="Zhou S."/>
            <person name="Mudge J."/>
            <person name="Bharti A.K."/>
            <person name="Murray J.D."/>
            <person name="Naoumkina M.A."/>
            <person name="Rosen B."/>
            <person name="Silverstein K.A."/>
            <person name="Tang H."/>
            <person name="Rombauts S."/>
            <person name="Zhao P.X."/>
            <person name="Zhou P."/>
            <person name="Barbe V."/>
            <person name="Bardou P."/>
            <person name="Bechner M."/>
            <person name="Bellec A."/>
            <person name="Berger A."/>
            <person name="Berges H."/>
            <person name="Bidwell S."/>
            <person name="Bisseling T."/>
            <person name="Choisne N."/>
            <person name="Couloux A."/>
            <person name="Denny R."/>
            <person name="Deshpande S."/>
            <person name="Dai X."/>
            <person name="Doyle J.J."/>
            <person name="Dudez A.M."/>
            <person name="Farmer A.D."/>
            <person name="Fouteau S."/>
            <person name="Franken C."/>
            <person name="Gibelin C."/>
            <person name="Gish J."/>
            <person name="Goldstein S."/>
            <person name="Gonzalez A.J."/>
            <person name="Green P.J."/>
            <person name="Hallab A."/>
            <person name="Hartog M."/>
            <person name="Hua A."/>
            <person name="Humphray S.J."/>
            <person name="Jeong D.H."/>
            <person name="Jing Y."/>
            <person name="Jocker A."/>
            <person name="Kenton S.M."/>
            <person name="Kim D.J."/>
            <person name="Klee K."/>
            <person name="Lai H."/>
            <person name="Lang C."/>
            <person name="Lin S."/>
            <person name="Macmil S.L."/>
            <person name="Magdelenat G."/>
            <person name="Matthews L."/>
            <person name="McCorrison J."/>
            <person name="Monaghan E.L."/>
            <person name="Mun J.H."/>
            <person name="Najar F.Z."/>
            <person name="Nicholson C."/>
            <person name="Noirot C."/>
            <person name="O'Bleness M."/>
            <person name="Paule C.R."/>
            <person name="Poulain J."/>
            <person name="Prion F."/>
            <person name="Qin B."/>
            <person name="Qu C."/>
            <person name="Retzel E.F."/>
            <person name="Riddle C."/>
            <person name="Sallet E."/>
            <person name="Samain S."/>
            <person name="Samson N."/>
            <person name="Sanders I."/>
            <person name="Saurat O."/>
            <person name="Scarpelli C."/>
            <person name="Schiex T."/>
            <person name="Segurens B."/>
            <person name="Severin A.J."/>
            <person name="Sherrier D.J."/>
            <person name="Shi R."/>
            <person name="Sims S."/>
            <person name="Singer S.R."/>
            <person name="Sinharoy S."/>
            <person name="Sterck L."/>
            <person name="Viollet A."/>
            <person name="Wang B.B."/>
            <person name="Wang K."/>
            <person name="Wang M."/>
            <person name="Wang X."/>
            <person name="Warfsmann J."/>
            <person name="Weissenbach J."/>
            <person name="White D.D."/>
            <person name="White J.D."/>
            <person name="Wiley G.B."/>
            <person name="Wincker P."/>
            <person name="Xing Y."/>
            <person name="Yang L."/>
            <person name="Yao Z."/>
            <person name="Ying F."/>
            <person name="Zhai J."/>
            <person name="Zhou L."/>
            <person name="Zuber A."/>
            <person name="Denarie J."/>
            <person name="Dixon R.A."/>
            <person name="May G.D."/>
            <person name="Schwartz D.C."/>
            <person name="Rogers J."/>
            <person name="Quetier F."/>
            <person name="Town C.D."/>
            <person name="Roe B.A."/>
        </authorList>
    </citation>
    <scope>NUCLEOTIDE SEQUENCE [LARGE SCALE GENOMIC DNA]</scope>
    <source>
        <strain evidence="2">A17</strain>
        <strain evidence="4 5">cv. Jemalong A17</strain>
    </source>
</reference>
<proteinExistence type="inferred from homology"/>
<dbReference type="GO" id="GO:0016491">
    <property type="term" value="F:oxidoreductase activity"/>
    <property type="evidence" value="ECO:0007669"/>
    <property type="project" value="UniProtKB-KW"/>
</dbReference>
<accession>G7KNP7</accession>
<evidence type="ECO:0000313" key="3">
    <source>
        <dbReference type="EMBL" id="RHN50611.1"/>
    </source>
</evidence>
<dbReference type="PRINTS" id="PR00081">
    <property type="entry name" value="GDHRDH"/>
</dbReference>
<evidence type="ECO:0000313" key="2">
    <source>
        <dbReference type="EMBL" id="AES75070.1"/>
    </source>
</evidence>
<dbReference type="Proteomes" id="UP000002051">
    <property type="component" value="Chromosome 6"/>
</dbReference>
<dbReference type="Gene3D" id="3.40.50.720">
    <property type="entry name" value="NAD(P)-binding Rossmann-like Domain"/>
    <property type="match status" value="1"/>
</dbReference>
<dbReference type="Gramene" id="rna34919">
    <property type="protein sequence ID" value="RHN50611.1"/>
    <property type="gene ID" value="gene34919"/>
</dbReference>
<keyword evidence="3" id="KW-0560">Oxidoreductase</keyword>
<comment type="similarity">
    <text evidence="1">Belongs to the short-chain dehydrogenases/reductases (SDR) family.</text>
</comment>
<dbReference type="KEGG" id="mtr:11407700"/>
<dbReference type="EMBL" id="PSQE01000006">
    <property type="protein sequence ID" value="RHN50611.1"/>
    <property type="molecule type" value="Genomic_DNA"/>
</dbReference>
<evidence type="ECO:0000256" key="1">
    <source>
        <dbReference type="ARBA" id="ARBA00006484"/>
    </source>
</evidence>
<dbReference type="SUPFAM" id="SSF51735">
    <property type="entry name" value="NAD(P)-binding Rossmann-fold domains"/>
    <property type="match status" value="1"/>
</dbReference>
<reference evidence="3" key="4">
    <citation type="journal article" date="2018" name="Nat. Plants">
        <title>Whole-genome landscape of Medicago truncatula symbiotic genes.</title>
        <authorList>
            <person name="Pecrix Y."/>
            <person name="Gamas P."/>
            <person name="Carrere S."/>
        </authorList>
    </citation>
    <scope>NUCLEOTIDE SEQUENCE</scope>
    <source>
        <tissue evidence="3">Leaves</tissue>
    </source>
</reference>
<dbReference type="InterPro" id="IPR002347">
    <property type="entry name" value="SDR_fam"/>
</dbReference>
<dbReference type="PANTHER" id="PTHR42820:SF17">
    <property type="entry name" value="OXIDOREDUCTASE-RELATED"/>
    <property type="match status" value="1"/>
</dbReference>
<dbReference type="EnsemblPlants" id="AES75070">
    <property type="protein sequence ID" value="AES75070"/>
    <property type="gene ID" value="MTR_6g023910"/>
</dbReference>
<evidence type="ECO:0000313" key="4">
    <source>
        <dbReference type="EnsemblPlants" id="AES75070"/>
    </source>
</evidence>
<organism evidence="2 5">
    <name type="scientific">Medicago truncatula</name>
    <name type="common">Barrel medic</name>
    <name type="synonym">Medicago tribuloides</name>
    <dbReference type="NCBI Taxonomy" id="3880"/>
    <lineage>
        <taxon>Eukaryota</taxon>
        <taxon>Viridiplantae</taxon>
        <taxon>Streptophyta</taxon>
        <taxon>Embryophyta</taxon>
        <taxon>Tracheophyta</taxon>
        <taxon>Spermatophyta</taxon>
        <taxon>Magnoliopsida</taxon>
        <taxon>eudicotyledons</taxon>
        <taxon>Gunneridae</taxon>
        <taxon>Pentapetalae</taxon>
        <taxon>rosids</taxon>
        <taxon>fabids</taxon>
        <taxon>Fabales</taxon>
        <taxon>Fabaceae</taxon>
        <taxon>Papilionoideae</taxon>
        <taxon>50 kb inversion clade</taxon>
        <taxon>NPAAA clade</taxon>
        <taxon>Hologalegina</taxon>
        <taxon>IRL clade</taxon>
        <taxon>Trifolieae</taxon>
        <taxon>Medicago</taxon>
    </lineage>
</organism>
<reference evidence="4" key="3">
    <citation type="submission" date="2015-04" db="UniProtKB">
        <authorList>
            <consortium name="EnsemblPlants"/>
        </authorList>
    </citation>
    <scope>IDENTIFICATION</scope>
    <source>
        <strain evidence="4">cv. Jemalong A17</strain>
    </source>
</reference>
<dbReference type="PANTHER" id="PTHR42820">
    <property type="entry name" value="SHORT-CHAIN DEHYDROGENASE REDUCTASE"/>
    <property type="match status" value="1"/>
</dbReference>
<protein>
    <submittedName>
        <fullName evidence="3">Putative oxidoreductase</fullName>
        <ecNumber evidence="3">1.1.1.-</ecNumber>
    </submittedName>
    <submittedName>
        <fullName evidence="2">Short-chain alcohol dehydrogenase</fullName>
    </submittedName>
</protein>
<evidence type="ECO:0000313" key="5">
    <source>
        <dbReference type="Proteomes" id="UP000002051"/>
    </source>
</evidence>